<dbReference type="NCBIfam" id="TIGR03303">
    <property type="entry name" value="OM_YaeT"/>
    <property type="match status" value="1"/>
</dbReference>
<comment type="subcellular location">
    <subcellularLocation>
        <location evidence="1">Membrane</location>
    </subcellularLocation>
</comment>
<organism evidence="10 11">
    <name type="scientific">candidate division CSSED10-310 bacterium</name>
    <dbReference type="NCBI Taxonomy" id="2855610"/>
    <lineage>
        <taxon>Bacteria</taxon>
        <taxon>Bacteria division CSSED10-310</taxon>
    </lineage>
</organism>
<keyword evidence="3" id="KW-0812">Transmembrane</keyword>
<keyword evidence="11" id="KW-1185">Reference proteome</keyword>
<proteinExistence type="predicted"/>
<feature type="domain" description="POTRA" evidence="9">
    <location>
        <begin position="401"/>
        <end position="495"/>
    </location>
</feature>
<protein>
    <recommendedName>
        <fullName evidence="8">Outer membrane protein assembly factor BamA</fullName>
    </recommendedName>
</protein>
<dbReference type="PROSITE" id="PS51257">
    <property type="entry name" value="PROKAR_LIPOPROTEIN"/>
    <property type="match status" value="1"/>
</dbReference>
<evidence type="ECO:0000256" key="7">
    <source>
        <dbReference type="ARBA" id="ARBA00023237"/>
    </source>
</evidence>
<dbReference type="InterPro" id="IPR023707">
    <property type="entry name" value="OM_assembly_BamA"/>
</dbReference>
<accession>A0ABV6YY67</accession>
<dbReference type="InterPro" id="IPR034746">
    <property type="entry name" value="POTRA"/>
</dbReference>
<dbReference type="PANTHER" id="PTHR12815">
    <property type="entry name" value="SORTING AND ASSEMBLY MACHINERY SAMM50 PROTEIN FAMILY MEMBER"/>
    <property type="match status" value="1"/>
</dbReference>
<gene>
    <name evidence="10" type="primary">bamA</name>
    <name evidence="10" type="ORF">ACFL27_13245</name>
</gene>
<keyword evidence="4" id="KW-0732">Signal</keyword>
<dbReference type="InterPro" id="IPR010827">
    <property type="entry name" value="BamA/TamA_POTRA"/>
</dbReference>
<evidence type="ECO:0000256" key="4">
    <source>
        <dbReference type="ARBA" id="ARBA00022729"/>
    </source>
</evidence>
<dbReference type="EMBL" id="JBHPBY010000158">
    <property type="protein sequence ID" value="MFC1851154.1"/>
    <property type="molecule type" value="Genomic_DNA"/>
</dbReference>
<dbReference type="Gene3D" id="2.40.160.50">
    <property type="entry name" value="membrane protein fhac: a member of the omp85/tpsb transporter family"/>
    <property type="match status" value="1"/>
</dbReference>
<evidence type="ECO:0000313" key="10">
    <source>
        <dbReference type="EMBL" id="MFC1851154.1"/>
    </source>
</evidence>
<evidence type="ECO:0000256" key="2">
    <source>
        <dbReference type="ARBA" id="ARBA00022452"/>
    </source>
</evidence>
<name>A0ABV6YY67_UNCC1</name>
<dbReference type="Proteomes" id="UP001594351">
    <property type="component" value="Unassembled WGS sequence"/>
</dbReference>
<dbReference type="PROSITE" id="PS51779">
    <property type="entry name" value="POTRA"/>
    <property type="match status" value="2"/>
</dbReference>
<keyword evidence="5" id="KW-0677">Repeat</keyword>
<dbReference type="Pfam" id="PF01103">
    <property type="entry name" value="Omp85"/>
    <property type="match status" value="1"/>
</dbReference>
<evidence type="ECO:0000256" key="8">
    <source>
        <dbReference type="NCBIfam" id="TIGR03303"/>
    </source>
</evidence>
<dbReference type="Pfam" id="PF07244">
    <property type="entry name" value="POTRA"/>
    <property type="match status" value="4"/>
</dbReference>
<evidence type="ECO:0000313" key="11">
    <source>
        <dbReference type="Proteomes" id="UP001594351"/>
    </source>
</evidence>
<reference evidence="10 11" key="1">
    <citation type="submission" date="2024-09" db="EMBL/GenBank/DDBJ databases">
        <title>Laminarin stimulates single cell rates of sulfate reduction while oxygen inhibits transcriptomic activity in coastal marine sediment.</title>
        <authorList>
            <person name="Lindsay M."/>
            <person name="Orcutt B."/>
            <person name="Emerson D."/>
            <person name="Stepanauskas R."/>
            <person name="D'Angelo T."/>
        </authorList>
    </citation>
    <scope>NUCLEOTIDE SEQUENCE [LARGE SCALE GENOMIC DNA]</scope>
    <source>
        <strain evidence="10">SAG AM-311-K15</strain>
    </source>
</reference>
<evidence type="ECO:0000259" key="9">
    <source>
        <dbReference type="PROSITE" id="PS51779"/>
    </source>
</evidence>
<dbReference type="PANTHER" id="PTHR12815:SF47">
    <property type="entry name" value="TRANSLOCATION AND ASSEMBLY MODULE SUBUNIT TAMA"/>
    <property type="match status" value="1"/>
</dbReference>
<dbReference type="Gene3D" id="3.10.20.310">
    <property type="entry name" value="membrane protein fhac"/>
    <property type="match status" value="7"/>
</dbReference>
<keyword evidence="7" id="KW-0998">Cell outer membrane</keyword>
<evidence type="ECO:0000256" key="6">
    <source>
        <dbReference type="ARBA" id="ARBA00023136"/>
    </source>
</evidence>
<evidence type="ECO:0000256" key="3">
    <source>
        <dbReference type="ARBA" id="ARBA00022692"/>
    </source>
</evidence>
<dbReference type="InterPro" id="IPR039910">
    <property type="entry name" value="D15-like"/>
</dbReference>
<evidence type="ECO:0000256" key="5">
    <source>
        <dbReference type="ARBA" id="ARBA00022737"/>
    </source>
</evidence>
<evidence type="ECO:0000256" key="1">
    <source>
        <dbReference type="ARBA" id="ARBA00004370"/>
    </source>
</evidence>
<sequence>MFPRLKNDFIGLAFISLIAGILSLSSCFVDSAAANPGVEMNEVIQSTQFPPDWLNKPIKEIQIETPFPFDKGKIKHFLDIHRGQKATYALIRDNIKRLYISGFFELIEVQGKCVEDGIIIIFKCQKKYLIESIKVQGGYTRLPWLGPTVIKKTDILDKIPLKKGGPFSDKLLRQSESIIVKMFHEDGYWNCAVLPETHADYTDRSVHVTFTINRGPAARIKKFEIEEKKVGIDRLYVIFKQYRFRKWEIYRYQKEKFQKDLKKTEQYYRKLGYYNARCTIKETEYNARTAHITMHLLVDPGPLTIVELDYDHHLWNFYWNIPWLSDKKFFNALLQLTPSDLLPVMKRGKVSRKIVSKGGENLIKLYKSKGFENVAVSIKTGKTEDKKGNRITYTINEGQLVRVKRINILGAHHFTTNQIKGVMNIKEKTINPVSILIIKVKQDLNGLYVTETFAKDLKAIRSLYYENGFMKCTVSGRLRPLTQDYVVLEITVDEGVQTIVSEIVIQGNKKVTTAELTKALTFKVGDPYFPPALEQSRINLLLFYEFRGFLSSPVIKSIQIKPATFLHDYGCQAKVVYTIQEGYQIWFDKPIVTGVIKTKRKVISREFQFKKFDPYSLQKVLQTREKLYKRGIFKDVTFEELPLKHPYYAKTLVYNLEEKKSGSIDIGGGWNSAEGWRVFGTLSDKNLFDYGQYLALNAGRNQDASESKIELLFQERYFANLPIHLNLSIYRSFEAKDPYEIWSSGGTMNFSRVFHYVYRSSLEYRLENIRGSPRKYADTKPSDSFNQAADNSVSLNDFREYLNEFPRRISSVTPKFSVDTRDNPFLPTKGYVGNVQVEFSRYILGSESDFTKFSLQTSSYLPAGFQSVLVTSFNLGLSRDLPVFERFRLGGPSTMRGYAQDEIRPVGADMQLFGNNMILGNVEYRFPILWGFGAQLFYDVGNLWLEPLDTIANYSLVSSIGFGIRLDFPFGPLRLDCGYAMKAGTLDQPVYSFTIGHPF</sequence>
<keyword evidence="2" id="KW-1134">Transmembrane beta strand</keyword>
<comment type="caution">
    <text evidence="10">The sequence shown here is derived from an EMBL/GenBank/DDBJ whole genome shotgun (WGS) entry which is preliminary data.</text>
</comment>
<dbReference type="InterPro" id="IPR000184">
    <property type="entry name" value="Bac_surfAg_D15"/>
</dbReference>
<keyword evidence="6" id="KW-0472">Membrane</keyword>
<feature type="domain" description="POTRA" evidence="9">
    <location>
        <begin position="498"/>
        <end position="582"/>
    </location>
</feature>